<dbReference type="InterPro" id="IPR029058">
    <property type="entry name" value="AB_hydrolase_fold"/>
</dbReference>
<name>A0A1H1BQ03_9FLAO</name>
<organism evidence="2 3">
    <name type="scientific">Chryseobacterium soldanellicola</name>
    <dbReference type="NCBI Taxonomy" id="311333"/>
    <lineage>
        <taxon>Bacteria</taxon>
        <taxon>Pseudomonadati</taxon>
        <taxon>Bacteroidota</taxon>
        <taxon>Flavobacteriia</taxon>
        <taxon>Flavobacteriales</taxon>
        <taxon>Weeksellaceae</taxon>
        <taxon>Chryseobacterium group</taxon>
        <taxon>Chryseobacterium</taxon>
    </lineage>
</organism>
<protein>
    <recommendedName>
        <fullName evidence="1">Serine aminopeptidase S33 domain-containing protein</fullName>
    </recommendedName>
</protein>
<dbReference type="STRING" id="311333.SAMN05421664_1947"/>
<dbReference type="PANTHER" id="PTHR43265">
    <property type="entry name" value="ESTERASE ESTD"/>
    <property type="match status" value="1"/>
</dbReference>
<dbReference type="EMBL" id="FNKL01000002">
    <property type="protein sequence ID" value="SDQ53476.1"/>
    <property type="molecule type" value="Genomic_DNA"/>
</dbReference>
<dbReference type="GO" id="GO:0052689">
    <property type="term" value="F:carboxylic ester hydrolase activity"/>
    <property type="evidence" value="ECO:0007669"/>
    <property type="project" value="TreeGrafter"/>
</dbReference>
<reference evidence="3" key="1">
    <citation type="submission" date="2016-10" db="EMBL/GenBank/DDBJ databases">
        <authorList>
            <person name="Varghese N."/>
            <person name="Submissions S."/>
        </authorList>
    </citation>
    <scope>NUCLEOTIDE SEQUENCE [LARGE SCALE GENOMIC DNA]</scope>
    <source>
        <strain evidence="3">DSM 17072</strain>
    </source>
</reference>
<evidence type="ECO:0000313" key="3">
    <source>
        <dbReference type="Proteomes" id="UP000199627"/>
    </source>
</evidence>
<dbReference type="Proteomes" id="UP000199627">
    <property type="component" value="Unassembled WGS sequence"/>
</dbReference>
<evidence type="ECO:0000313" key="2">
    <source>
        <dbReference type="EMBL" id="SDQ53476.1"/>
    </source>
</evidence>
<dbReference type="PANTHER" id="PTHR43265:SF1">
    <property type="entry name" value="ESTERASE ESTD"/>
    <property type="match status" value="1"/>
</dbReference>
<accession>A0A1H1BQ03</accession>
<proteinExistence type="predicted"/>
<dbReference type="Pfam" id="PF12146">
    <property type="entry name" value="Hydrolase_4"/>
    <property type="match status" value="1"/>
</dbReference>
<dbReference type="SUPFAM" id="SSF53474">
    <property type="entry name" value="alpha/beta-Hydrolases"/>
    <property type="match status" value="1"/>
</dbReference>
<dbReference type="AlphaFoldDB" id="A0A1H1BQ03"/>
<sequence length="310" mass="34279">MKTINKLMILKNIINTKQFYKSFLLVLFLFCSINHVSAIPPGFTTKNIKFLSEGDSLAGTIFKPDHISAAVVIVHGSGQEKRMTEFATMLAKNGIAVLTYDKRGVGESAGVYAGPEVGTNNVDASNLNLLSLDASAAVNILSTYLSNNQIAIGLIGGSQAGWIIPLAAEKNKKVKFMTIFSGALITVKEQLRFQFYTNGNSNFWDTHTEADARKHTMTDPDKYEFIDTDPIDVLSKLSIPGLWIFGGKDIQVPVNLSIEHLNTLKSKGKHYEYKLFPALGHNTAFSKDEEPMKEAITWMKNIKMSKSHKN</sequence>
<gene>
    <name evidence="2" type="ORF">SAMN05421664_1947</name>
</gene>
<feature type="domain" description="Serine aminopeptidase S33" evidence="1">
    <location>
        <begin position="66"/>
        <end position="191"/>
    </location>
</feature>
<dbReference type="InterPro" id="IPR022742">
    <property type="entry name" value="Hydrolase_4"/>
</dbReference>
<keyword evidence="3" id="KW-1185">Reference proteome</keyword>
<dbReference type="Gene3D" id="3.40.50.1820">
    <property type="entry name" value="alpha/beta hydrolase"/>
    <property type="match status" value="1"/>
</dbReference>
<dbReference type="InterPro" id="IPR053145">
    <property type="entry name" value="AB_hydrolase_Est10"/>
</dbReference>
<evidence type="ECO:0000259" key="1">
    <source>
        <dbReference type="Pfam" id="PF12146"/>
    </source>
</evidence>